<dbReference type="PANTHER" id="PTHR47297:SF2">
    <property type="entry name" value="OS02G0606800 PROTEIN"/>
    <property type="match status" value="1"/>
</dbReference>
<dbReference type="InterPro" id="IPR000868">
    <property type="entry name" value="Isochorismatase-like_dom"/>
</dbReference>
<evidence type="ECO:0000313" key="3">
    <source>
        <dbReference type="EMBL" id="MQL81976.1"/>
    </source>
</evidence>
<dbReference type="SUPFAM" id="SSF52499">
    <property type="entry name" value="Isochorismatase-like hydrolases"/>
    <property type="match status" value="1"/>
</dbReference>
<feature type="domain" description="Isochorismatase-like" evidence="2">
    <location>
        <begin position="43"/>
        <end position="237"/>
    </location>
</feature>
<dbReference type="Proteomes" id="UP000652761">
    <property type="component" value="Unassembled WGS sequence"/>
</dbReference>
<reference evidence="3" key="1">
    <citation type="submission" date="2017-07" db="EMBL/GenBank/DDBJ databases">
        <title>Taro Niue Genome Assembly and Annotation.</title>
        <authorList>
            <person name="Atibalentja N."/>
            <person name="Keating K."/>
            <person name="Fields C.J."/>
        </authorList>
    </citation>
    <scope>NUCLEOTIDE SEQUENCE</scope>
    <source>
        <strain evidence="3">Niue_2</strain>
        <tissue evidence="3">Leaf</tissue>
    </source>
</reference>
<gene>
    <name evidence="3" type="ORF">Taro_014443</name>
</gene>
<dbReference type="InterPro" id="IPR044717">
    <property type="entry name" value="NIC1"/>
</dbReference>
<dbReference type="Pfam" id="PF00857">
    <property type="entry name" value="Isochorismatase"/>
    <property type="match status" value="1"/>
</dbReference>
<proteinExistence type="inferred from homology"/>
<evidence type="ECO:0000259" key="2">
    <source>
        <dbReference type="Pfam" id="PF00857"/>
    </source>
</evidence>
<sequence length="345" mass="36871">MGSETTAMGLVRWEIPLETAGEEGAASTFVLGPDGADGRNVGLVLVDIVNGFCTVGAGNLILFFCTCPAAPLSACNCCCSATTDEQAPVAPNTQISTMVEEAKWLSGVFCERKWPVFAFLDTHLPDKPEPPYPPHCIVGTGEENLVPELQWLEKEPSVTLRRKGCIDGIIGSIKEDGSNIFMDWVKANEIKVILVMGICTDICVLDFVCTTLAARNVGMVPPLEDVVVYSRGCATYDLPVQVAGNIKGALAHPQICLASLAIGRRQGGAHMPTNGKAGRGEQQYLKELLHHIGLYIAKGRGAKIVHEVVTSRLAFSLGLSHRLESVVVISSNTFSVLYTLGYAPG</sequence>
<dbReference type="Gene3D" id="3.40.50.850">
    <property type="entry name" value="Isochorismatase-like"/>
    <property type="match status" value="1"/>
</dbReference>
<keyword evidence="4" id="KW-1185">Reference proteome</keyword>
<comment type="caution">
    <text evidence="3">The sequence shown here is derived from an EMBL/GenBank/DDBJ whole genome shotgun (WGS) entry which is preliminary data.</text>
</comment>
<dbReference type="InterPro" id="IPR036380">
    <property type="entry name" value="Isochorismatase-like_sf"/>
</dbReference>
<dbReference type="GO" id="GO:0019365">
    <property type="term" value="P:pyridine nucleotide salvage"/>
    <property type="evidence" value="ECO:0007669"/>
    <property type="project" value="InterPro"/>
</dbReference>
<evidence type="ECO:0000313" key="4">
    <source>
        <dbReference type="Proteomes" id="UP000652761"/>
    </source>
</evidence>
<organism evidence="3 4">
    <name type="scientific">Colocasia esculenta</name>
    <name type="common">Wild taro</name>
    <name type="synonym">Arum esculentum</name>
    <dbReference type="NCBI Taxonomy" id="4460"/>
    <lineage>
        <taxon>Eukaryota</taxon>
        <taxon>Viridiplantae</taxon>
        <taxon>Streptophyta</taxon>
        <taxon>Embryophyta</taxon>
        <taxon>Tracheophyta</taxon>
        <taxon>Spermatophyta</taxon>
        <taxon>Magnoliopsida</taxon>
        <taxon>Liliopsida</taxon>
        <taxon>Araceae</taxon>
        <taxon>Aroideae</taxon>
        <taxon>Colocasieae</taxon>
        <taxon>Colocasia</taxon>
    </lineage>
</organism>
<dbReference type="AlphaFoldDB" id="A0A843UIT8"/>
<name>A0A843UIT8_COLES</name>
<comment type="similarity">
    <text evidence="1">Belongs to the isochorismatase family.</text>
</comment>
<accession>A0A843UIT8</accession>
<dbReference type="GO" id="GO:0008936">
    <property type="term" value="F:nicotinamidase activity"/>
    <property type="evidence" value="ECO:0007669"/>
    <property type="project" value="InterPro"/>
</dbReference>
<evidence type="ECO:0000256" key="1">
    <source>
        <dbReference type="ARBA" id="ARBA00006336"/>
    </source>
</evidence>
<dbReference type="PANTHER" id="PTHR47297">
    <property type="match status" value="1"/>
</dbReference>
<protein>
    <recommendedName>
        <fullName evidence="2">Isochorismatase-like domain-containing protein</fullName>
    </recommendedName>
</protein>
<dbReference type="OrthoDB" id="2013482at2759"/>
<dbReference type="EMBL" id="NMUH01000600">
    <property type="protein sequence ID" value="MQL81976.1"/>
    <property type="molecule type" value="Genomic_DNA"/>
</dbReference>